<dbReference type="Pfam" id="PF00385">
    <property type="entry name" value="Chromo"/>
    <property type="match status" value="1"/>
</dbReference>
<keyword evidence="7" id="KW-1185">Reference proteome</keyword>
<dbReference type="PROSITE" id="PS00598">
    <property type="entry name" value="CHROMO_1"/>
    <property type="match status" value="1"/>
</dbReference>
<evidence type="ECO:0000313" key="7">
    <source>
        <dbReference type="Proteomes" id="UP000076744"/>
    </source>
</evidence>
<feature type="compositionally biased region" description="Basic and acidic residues" evidence="4">
    <location>
        <begin position="26"/>
        <end position="38"/>
    </location>
</feature>
<feature type="domain" description="Chromo" evidence="5">
    <location>
        <begin position="157"/>
        <end position="218"/>
    </location>
</feature>
<gene>
    <name evidence="6" type="ORF">ISF_07678</name>
</gene>
<dbReference type="Proteomes" id="UP000076744">
    <property type="component" value="Unassembled WGS sequence"/>
</dbReference>
<dbReference type="GO" id="GO:0005634">
    <property type="term" value="C:nucleus"/>
    <property type="evidence" value="ECO:0007669"/>
    <property type="project" value="UniProtKB-SubCell"/>
</dbReference>
<dbReference type="PROSITE" id="PS50013">
    <property type="entry name" value="CHROMO_2"/>
    <property type="match status" value="1"/>
</dbReference>
<organism evidence="6 7">
    <name type="scientific">Cordyceps fumosorosea (strain ARSEF 2679)</name>
    <name type="common">Isaria fumosorosea</name>
    <dbReference type="NCBI Taxonomy" id="1081104"/>
    <lineage>
        <taxon>Eukaryota</taxon>
        <taxon>Fungi</taxon>
        <taxon>Dikarya</taxon>
        <taxon>Ascomycota</taxon>
        <taxon>Pezizomycotina</taxon>
        <taxon>Sordariomycetes</taxon>
        <taxon>Hypocreomycetidae</taxon>
        <taxon>Hypocreales</taxon>
        <taxon>Cordycipitaceae</taxon>
        <taxon>Cordyceps</taxon>
    </lineage>
</organism>
<dbReference type="InterPro" id="IPR016197">
    <property type="entry name" value="Chromo-like_dom_sf"/>
</dbReference>
<feature type="compositionally biased region" description="Polar residues" evidence="4">
    <location>
        <begin position="47"/>
        <end position="59"/>
    </location>
</feature>
<proteinExistence type="predicted"/>
<reference evidence="6 7" key="1">
    <citation type="journal article" date="2016" name="Genome Biol. Evol.">
        <title>Divergent and convergent evolution of fungal pathogenicity.</title>
        <authorList>
            <person name="Shang Y."/>
            <person name="Xiao G."/>
            <person name="Zheng P."/>
            <person name="Cen K."/>
            <person name="Zhan S."/>
            <person name="Wang C."/>
        </authorList>
    </citation>
    <scope>NUCLEOTIDE SEQUENCE [LARGE SCALE GENOMIC DNA]</scope>
    <source>
        <strain evidence="6 7">ARSEF 2679</strain>
    </source>
</reference>
<dbReference type="RefSeq" id="XP_018701591.1">
    <property type="nucleotide sequence ID" value="XM_018851281.1"/>
</dbReference>
<accession>A0A162MHD7</accession>
<feature type="region of interest" description="Disordered" evidence="4">
    <location>
        <begin position="1"/>
        <end position="156"/>
    </location>
</feature>
<evidence type="ECO:0000256" key="3">
    <source>
        <dbReference type="ARBA" id="ARBA00023242"/>
    </source>
</evidence>
<evidence type="ECO:0000256" key="4">
    <source>
        <dbReference type="SAM" id="MobiDB-lite"/>
    </source>
</evidence>
<dbReference type="PANTHER" id="PTHR22812">
    <property type="entry name" value="CHROMOBOX PROTEIN"/>
    <property type="match status" value="1"/>
</dbReference>
<name>A0A162MHD7_CORFA</name>
<feature type="region of interest" description="Disordered" evidence="4">
    <location>
        <begin position="213"/>
        <end position="232"/>
    </location>
</feature>
<dbReference type="InterPro" id="IPR000953">
    <property type="entry name" value="Chromo/chromo_shadow_dom"/>
</dbReference>
<dbReference type="AlphaFoldDB" id="A0A162MHD7"/>
<protein>
    <submittedName>
        <fullName evidence="6">Chromo domain-like protein</fullName>
    </submittedName>
</protein>
<evidence type="ECO:0000259" key="5">
    <source>
        <dbReference type="PROSITE" id="PS50013"/>
    </source>
</evidence>
<dbReference type="GO" id="GO:0006338">
    <property type="term" value="P:chromatin remodeling"/>
    <property type="evidence" value="ECO:0007669"/>
    <property type="project" value="UniProtKB-ARBA"/>
</dbReference>
<dbReference type="CDD" id="cd00024">
    <property type="entry name" value="CD_CSD"/>
    <property type="match status" value="1"/>
</dbReference>
<comment type="subunit">
    <text evidence="2">Component of the NuA4 histone acetyltransferase complex.</text>
</comment>
<feature type="compositionally biased region" description="Basic residues" evidence="4">
    <location>
        <begin position="214"/>
        <end position="225"/>
    </location>
</feature>
<dbReference type="OrthoDB" id="433924at2759"/>
<dbReference type="InterPro" id="IPR023780">
    <property type="entry name" value="Chromo_domain"/>
</dbReference>
<dbReference type="STRING" id="1081104.A0A162MHD7"/>
<comment type="caution">
    <text evidence="6">The sequence shown here is derived from an EMBL/GenBank/DDBJ whole genome shotgun (WGS) entry which is preliminary data.</text>
</comment>
<dbReference type="EMBL" id="AZHB01000023">
    <property type="protein sequence ID" value="OAA56080.1"/>
    <property type="molecule type" value="Genomic_DNA"/>
</dbReference>
<dbReference type="InterPro" id="IPR023779">
    <property type="entry name" value="Chromodomain_CS"/>
</dbReference>
<dbReference type="SUPFAM" id="SSF54160">
    <property type="entry name" value="Chromo domain-like"/>
    <property type="match status" value="1"/>
</dbReference>
<sequence>MPPTVVCLPFPELPFPEHYDEDADPDGSRSDLLDRQPQEGEGDPTKAATSAKQRSSEIQPTRPPTRKRGLRDKLATEVEKQSPRETRTPKTTPPSDNKKSGLKRKRNEVFGSDTEDTPPPATKKRRGRKNMQKERDIESPGLTPGQGLEEDGGSDEWEAERIVGARIEADTYIHWYEVKWKNWSTKHNTWEPKKNLAACQNLIEEFEALEQKKATAKKKHDKKQHAASLLEK</sequence>
<feature type="compositionally biased region" description="Basic and acidic residues" evidence="4">
    <location>
        <begin position="71"/>
        <end position="88"/>
    </location>
</feature>
<evidence type="ECO:0000256" key="2">
    <source>
        <dbReference type="ARBA" id="ARBA00011353"/>
    </source>
</evidence>
<keyword evidence="3" id="KW-0539">Nucleus</keyword>
<evidence type="ECO:0000256" key="1">
    <source>
        <dbReference type="ARBA" id="ARBA00004123"/>
    </source>
</evidence>
<dbReference type="InterPro" id="IPR051219">
    <property type="entry name" value="Heterochromatin_chromo-domain"/>
</dbReference>
<evidence type="ECO:0000313" key="6">
    <source>
        <dbReference type="EMBL" id="OAA56080.1"/>
    </source>
</evidence>
<dbReference type="Gene3D" id="2.40.50.40">
    <property type="match status" value="1"/>
</dbReference>
<dbReference type="GeneID" id="30023970"/>
<comment type="subcellular location">
    <subcellularLocation>
        <location evidence="1">Nucleus</location>
    </subcellularLocation>
</comment>
<dbReference type="SMART" id="SM00298">
    <property type="entry name" value="CHROMO"/>
    <property type="match status" value="1"/>
</dbReference>